<evidence type="ECO:0000256" key="2">
    <source>
        <dbReference type="SAM" id="MobiDB-lite"/>
    </source>
</evidence>
<reference evidence="3 4" key="1">
    <citation type="submission" date="2019-02" db="EMBL/GenBank/DDBJ databases">
        <title>Deep-cultivation of Planctomycetes and their phenomic and genomic characterization uncovers novel biology.</title>
        <authorList>
            <person name="Wiegand S."/>
            <person name="Jogler M."/>
            <person name="Boedeker C."/>
            <person name="Pinto D."/>
            <person name="Vollmers J."/>
            <person name="Rivas-Marin E."/>
            <person name="Kohn T."/>
            <person name="Peeters S.H."/>
            <person name="Heuer A."/>
            <person name="Rast P."/>
            <person name="Oberbeckmann S."/>
            <person name="Bunk B."/>
            <person name="Jeske O."/>
            <person name="Meyerdierks A."/>
            <person name="Storesund J.E."/>
            <person name="Kallscheuer N."/>
            <person name="Luecker S."/>
            <person name="Lage O.M."/>
            <person name="Pohl T."/>
            <person name="Merkel B.J."/>
            <person name="Hornburger P."/>
            <person name="Mueller R.-W."/>
            <person name="Bruemmer F."/>
            <person name="Labrenz M."/>
            <person name="Spormann A.M."/>
            <person name="Op den Camp H."/>
            <person name="Overmann J."/>
            <person name="Amann R."/>
            <person name="Jetten M.S.M."/>
            <person name="Mascher T."/>
            <person name="Medema M.H."/>
            <person name="Devos D.P."/>
            <person name="Kaster A.-K."/>
            <person name="Ovreas L."/>
            <person name="Rohde M."/>
            <person name="Galperin M.Y."/>
            <person name="Jogler C."/>
        </authorList>
    </citation>
    <scope>NUCLEOTIDE SEQUENCE [LARGE SCALE GENOMIC DNA]</scope>
    <source>
        <strain evidence="3 4">Mal48</strain>
    </source>
</reference>
<keyword evidence="1" id="KW-0175">Coiled coil</keyword>
<protein>
    <submittedName>
        <fullName evidence="3">Uncharacterized protein</fullName>
    </submittedName>
</protein>
<feature type="region of interest" description="Disordered" evidence="2">
    <location>
        <begin position="72"/>
        <end position="114"/>
    </location>
</feature>
<feature type="compositionally biased region" description="Basic and acidic residues" evidence="2">
    <location>
        <begin position="45"/>
        <end position="60"/>
    </location>
</feature>
<evidence type="ECO:0000256" key="1">
    <source>
        <dbReference type="SAM" id="Coils"/>
    </source>
</evidence>
<evidence type="ECO:0000313" key="3">
    <source>
        <dbReference type="EMBL" id="QDT31676.1"/>
    </source>
</evidence>
<organism evidence="3 4">
    <name type="scientific">Thalassoglobus polymorphus</name>
    <dbReference type="NCBI Taxonomy" id="2527994"/>
    <lineage>
        <taxon>Bacteria</taxon>
        <taxon>Pseudomonadati</taxon>
        <taxon>Planctomycetota</taxon>
        <taxon>Planctomycetia</taxon>
        <taxon>Planctomycetales</taxon>
        <taxon>Planctomycetaceae</taxon>
        <taxon>Thalassoglobus</taxon>
    </lineage>
</organism>
<dbReference type="EMBL" id="CP036267">
    <property type="protein sequence ID" value="QDT31676.1"/>
    <property type="molecule type" value="Genomic_DNA"/>
</dbReference>
<proteinExistence type="predicted"/>
<keyword evidence="4" id="KW-1185">Reference proteome</keyword>
<evidence type="ECO:0000313" key="4">
    <source>
        <dbReference type="Proteomes" id="UP000315724"/>
    </source>
</evidence>
<dbReference type="AlphaFoldDB" id="A0A517QJ77"/>
<feature type="coiled-coil region" evidence="1">
    <location>
        <begin position="3"/>
        <end position="37"/>
    </location>
</feature>
<dbReference type="KEGG" id="tpol:Mal48_09110"/>
<accession>A0A517QJ77</accession>
<dbReference type="Proteomes" id="UP000315724">
    <property type="component" value="Chromosome"/>
</dbReference>
<feature type="compositionally biased region" description="Polar residues" evidence="2">
    <location>
        <begin position="104"/>
        <end position="114"/>
    </location>
</feature>
<dbReference type="OrthoDB" id="9881225at2"/>
<feature type="region of interest" description="Disordered" evidence="2">
    <location>
        <begin position="41"/>
        <end position="60"/>
    </location>
</feature>
<gene>
    <name evidence="3" type="ORF">Mal48_09110</name>
</gene>
<sequence length="114" mass="13423">MSKKRENEQSEIKEQGIEELQKRYNDLNTRKIQAETNLLNSQKQLETHKSQAREKYGTDDVAELRKQLEEMKAENERKRREYQESLDRIEKDLTQVDEKFADAATSSTEAEGSE</sequence>
<dbReference type="RefSeq" id="WP_145196435.1">
    <property type="nucleotide sequence ID" value="NZ_CP036267.1"/>
</dbReference>
<feature type="compositionally biased region" description="Basic and acidic residues" evidence="2">
    <location>
        <begin position="72"/>
        <end position="101"/>
    </location>
</feature>
<name>A0A517QJ77_9PLAN</name>